<evidence type="ECO:0000313" key="2">
    <source>
        <dbReference type="EMBL" id="MEQ2171442.1"/>
    </source>
</evidence>
<dbReference type="EMBL" id="JAHRIO010040617">
    <property type="protein sequence ID" value="MEQ2171442.1"/>
    <property type="molecule type" value="Genomic_DNA"/>
</dbReference>
<feature type="non-terminal residue" evidence="2">
    <location>
        <position position="1"/>
    </location>
</feature>
<proteinExistence type="predicted"/>
<dbReference type="PANTHER" id="PTHR12654:SF0">
    <property type="entry name" value="NON-LYSOSOMAL GLUCOSYLCERAMIDASE"/>
    <property type="match status" value="1"/>
</dbReference>
<comment type="caution">
    <text evidence="2">The sequence shown here is derived from an EMBL/GenBank/DDBJ whole genome shotgun (WGS) entry which is preliminary data.</text>
</comment>
<evidence type="ECO:0000313" key="3">
    <source>
        <dbReference type="Proteomes" id="UP001476798"/>
    </source>
</evidence>
<organism evidence="2 3">
    <name type="scientific">Goodea atripinnis</name>
    <dbReference type="NCBI Taxonomy" id="208336"/>
    <lineage>
        <taxon>Eukaryota</taxon>
        <taxon>Metazoa</taxon>
        <taxon>Chordata</taxon>
        <taxon>Craniata</taxon>
        <taxon>Vertebrata</taxon>
        <taxon>Euteleostomi</taxon>
        <taxon>Actinopterygii</taxon>
        <taxon>Neopterygii</taxon>
        <taxon>Teleostei</taxon>
        <taxon>Neoteleostei</taxon>
        <taxon>Acanthomorphata</taxon>
        <taxon>Ovalentaria</taxon>
        <taxon>Atherinomorphae</taxon>
        <taxon>Cyprinodontiformes</taxon>
        <taxon>Goodeidae</taxon>
        <taxon>Goodea</taxon>
    </lineage>
</organism>
<dbReference type="InterPro" id="IPR006775">
    <property type="entry name" value="GH116_catalytic"/>
</dbReference>
<dbReference type="SUPFAM" id="SSF48208">
    <property type="entry name" value="Six-hairpin glycosidases"/>
    <property type="match status" value="1"/>
</dbReference>
<name>A0ABV0NJ74_9TELE</name>
<reference evidence="2 3" key="1">
    <citation type="submission" date="2021-06" db="EMBL/GenBank/DDBJ databases">
        <authorList>
            <person name="Palmer J.M."/>
        </authorList>
    </citation>
    <scope>NUCLEOTIDE SEQUENCE [LARGE SCALE GENOMIC DNA]</scope>
    <source>
        <strain evidence="2 3">GA_2019</strain>
        <tissue evidence="2">Muscle</tissue>
    </source>
</reference>
<keyword evidence="3" id="KW-1185">Reference proteome</keyword>
<dbReference type="Proteomes" id="UP001476798">
    <property type="component" value="Unassembled WGS sequence"/>
</dbReference>
<dbReference type="InterPro" id="IPR008928">
    <property type="entry name" value="6-hairpin_glycosidase_sf"/>
</dbReference>
<protein>
    <recommendedName>
        <fullName evidence="1">Glycosyl-hydrolase family 116 catalytic region domain-containing protein</fullName>
    </recommendedName>
</protein>
<gene>
    <name evidence="2" type="ORF">GOODEAATRI_010736</name>
</gene>
<dbReference type="InterPro" id="IPR052566">
    <property type="entry name" value="Non-lysos_glucosylceramidase"/>
</dbReference>
<dbReference type="PANTHER" id="PTHR12654">
    <property type="entry name" value="BILE ACID BETA-GLUCOSIDASE-RELATED"/>
    <property type="match status" value="1"/>
</dbReference>
<accession>A0ABV0NJ74</accession>
<evidence type="ECO:0000259" key="1">
    <source>
        <dbReference type="Pfam" id="PF04685"/>
    </source>
</evidence>
<dbReference type="InterPro" id="IPR012341">
    <property type="entry name" value="6hp_glycosidase-like_sf"/>
</dbReference>
<dbReference type="Gene3D" id="1.50.10.10">
    <property type="match status" value="1"/>
</dbReference>
<feature type="domain" description="Glycosyl-hydrolase family 116 catalytic region" evidence="1">
    <location>
        <begin position="104"/>
        <end position="264"/>
    </location>
</feature>
<sequence length="270" mass="30831">RYARYFGAKGDASPSLSHHALTHYKQWEKAIEDWQKPILQDSSLPSWYKSALFNELYFVADGGTVWVELSEDADVSGGVRTEDGGLPAQPGLIKEYGRFAYLEDDEPWQRLNAYLIHDTADWKDLNLKFVLQVYRDFHLTQDSQYLLDMWPICQFDQDGDGLIENSGYADQTYDGWVVTGASAYCGGLWLASLCVMCKMARLVDSEEAYQRYKDLLDRGSAAFDKLLWNGKYYNYDSSGRELSNSIMSDQCAGHWFLRASGLEEEAYQVS</sequence>
<dbReference type="Pfam" id="PF04685">
    <property type="entry name" value="DUF608"/>
    <property type="match status" value="1"/>
</dbReference>